<dbReference type="STRING" id="679197.HMPREF9336_02054"/>
<feature type="domain" description="AMP-binding enzyme C-terminal" evidence="2">
    <location>
        <begin position="301"/>
        <end position="372"/>
    </location>
</feature>
<organism evidence="3 4">
    <name type="scientific">Segniliparus rugosus (strain ATCC BAA-974 / DSM 45345 / CCUG 50838 / CIP 108380 / JCM 13579 / CDC 945)</name>
    <dbReference type="NCBI Taxonomy" id="679197"/>
    <lineage>
        <taxon>Bacteria</taxon>
        <taxon>Bacillati</taxon>
        <taxon>Actinomycetota</taxon>
        <taxon>Actinomycetes</taxon>
        <taxon>Mycobacteriales</taxon>
        <taxon>Segniliparaceae</taxon>
        <taxon>Segniliparus</taxon>
    </lineage>
</organism>
<dbReference type="OrthoDB" id="9803968at2"/>
<accession>E5XRD2</accession>
<dbReference type="EMBL" id="ACZI02000002">
    <property type="protein sequence ID" value="EFV13102.1"/>
    <property type="molecule type" value="Genomic_DNA"/>
</dbReference>
<gene>
    <name evidence="3" type="ORF">HMPREF9336_02054</name>
</gene>
<dbReference type="PANTHER" id="PTHR43767">
    <property type="entry name" value="LONG-CHAIN-FATTY-ACID--COA LIGASE"/>
    <property type="match status" value="1"/>
</dbReference>
<dbReference type="InterPro" id="IPR045851">
    <property type="entry name" value="AMP-bd_C_sf"/>
</dbReference>
<evidence type="ECO:0000313" key="4">
    <source>
        <dbReference type="Proteomes" id="UP000004816"/>
    </source>
</evidence>
<sequence>MPERALRALPVPDGQRALDLLPALRAAVDGESAAAWLPVPESDPRHAARLCAALREGEPIGEDVAFVLATSGSTAEPKGALLSPAALAASRAATHARLGGEGSWLLALPAWHIAGLMVLLRAALGGAEPVALDVSAGFDPAALPASVAALGAGRRYTSLVPNQLIKSLALPAAREALAELDAVLVGGGALAPDVRAEAEGAGVRVVTTYGMSETCGGCVYDRIPLDGVRVEIDGERRIHLGGPMLASGYRGMPEHPAFARPGWFATSDAGRFEDGRLRVLGRLDGGISTGGLTIAPEVVAAALASHPLVQDCAVVGVPDPKLGEQVAAVVVAAGPPPTLAELREHVTRLVDAHAAPRALKVVAELPRTAIGKVDRQALLRLFR</sequence>
<feature type="domain" description="AMP-dependent synthetase/ligase" evidence="1">
    <location>
        <begin position="50"/>
        <end position="227"/>
    </location>
</feature>
<comment type="caution">
    <text evidence="3">The sequence shown here is derived from an EMBL/GenBank/DDBJ whole genome shotgun (WGS) entry which is preliminary data.</text>
</comment>
<dbReference type="SUPFAM" id="SSF56801">
    <property type="entry name" value="Acetyl-CoA synthetase-like"/>
    <property type="match status" value="1"/>
</dbReference>
<dbReference type="InterPro" id="IPR000873">
    <property type="entry name" value="AMP-dep_synth/lig_dom"/>
</dbReference>
<dbReference type="Proteomes" id="UP000004816">
    <property type="component" value="Unassembled WGS sequence"/>
</dbReference>
<dbReference type="Gene3D" id="3.40.50.12780">
    <property type="entry name" value="N-terminal domain of ligase-like"/>
    <property type="match status" value="1"/>
</dbReference>
<dbReference type="Gene3D" id="3.30.300.30">
    <property type="match status" value="1"/>
</dbReference>
<dbReference type="eggNOG" id="COG0318">
    <property type="taxonomic scope" value="Bacteria"/>
</dbReference>
<proteinExistence type="predicted"/>
<dbReference type="AlphaFoldDB" id="E5XRD2"/>
<reference evidence="3 4" key="1">
    <citation type="journal article" date="2011" name="Stand. Genomic Sci.">
        <title>High quality draft genome sequence of Segniliparus rugosus CDC 945(T)= (ATCC BAA-974(T)).</title>
        <authorList>
            <person name="Earl A.M."/>
            <person name="Desjardins C.A."/>
            <person name="Fitzgerald M.G."/>
            <person name="Arachchi H.M."/>
            <person name="Zeng Q."/>
            <person name="Mehta T."/>
            <person name="Griggs A."/>
            <person name="Birren B.W."/>
            <person name="Toney N.C."/>
            <person name="Carr J."/>
            <person name="Posey J."/>
            <person name="Butler W.R."/>
        </authorList>
    </citation>
    <scope>NUCLEOTIDE SEQUENCE [LARGE SCALE GENOMIC DNA]</scope>
    <source>
        <strain evidence="4">ATCC BAA-974 / DSM 45345 / CCUG 50838 / CIP 108380 / JCM 13579 / CDC 945</strain>
    </source>
</reference>
<dbReference type="Pfam" id="PF00501">
    <property type="entry name" value="AMP-binding"/>
    <property type="match status" value="1"/>
</dbReference>
<evidence type="ECO:0000259" key="1">
    <source>
        <dbReference type="Pfam" id="PF00501"/>
    </source>
</evidence>
<evidence type="ECO:0000259" key="2">
    <source>
        <dbReference type="Pfam" id="PF13193"/>
    </source>
</evidence>
<name>E5XRD2_SEGRC</name>
<keyword evidence="4" id="KW-1185">Reference proteome</keyword>
<dbReference type="NCBIfam" id="NF005877">
    <property type="entry name" value="PRK07824.1"/>
    <property type="match status" value="1"/>
</dbReference>
<dbReference type="InterPro" id="IPR042099">
    <property type="entry name" value="ANL_N_sf"/>
</dbReference>
<dbReference type="InterPro" id="IPR050237">
    <property type="entry name" value="ATP-dep_AMP-bd_enzyme"/>
</dbReference>
<dbReference type="Pfam" id="PF13193">
    <property type="entry name" value="AMP-binding_C"/>
    <property type="match status" value="1"/>
</dbReference>
<dbReference type="HOGENOM" id="CLU_000022_59_3_11"/>
<dbReference type="RefSeq" id="WP_007470070.1">
    <property type="nucleotide sequence ID" value="NZ_KI391953.1"/>
</dbReference>
<dbReference type="GO" id="GO:0016878">
    <property type="term" value="F:acid-thiol ligase activity"/>
    <property type="evidence" value="ECO:0007669"/>
    <property type="project" value="UniProtKB-ARBA"/>
</dbReference>
<evidence type="ECO:0000313" key="3">
    <source>
        <dbReference type="EMBL" id="EFV13102.1"/>
    </source>
</evidence>
<evidence type="ECO:0008006" key="5">
    <source>
        <dbReference type="Google" id="ProtNLM"/>
    </source>
</evidence>
<dbReference type="InterPro" id="IPR025110">
    <property type="entry name" value="AMP-bd_C"/>
</dbReference>
<protein>
    <recommendedName>
        <fullName evidence="5">O-succinylbenzoic acid--CoA ligase</fullName>
    </recommendedName>
</protein>
<dbReference type="PANTHER" id="PTHR43767:SF1">
    <property type="entry name" value="NONRIBOSOMAL PEPTIDE SYNTHASE PES1 (EUROFUNG)-RELATED"/>
    <property type="match status" value="1"/>
</dbReference>